<dbReference type="PANTHER" id="PTHR31204">
    <property type="entry name" value="SIGMA INTRACELLULAR RECEPTOR 2"/>
    <property type="match status" value="1"/>
</dbReference>
<dbReference type="InterPro" id="IPR033118">
    <property type="entry name" value="EXPERA"/>
</dbReference>
<evidence type="ECO:0000256" key="7">
    <source>
        <dbReference type="PROSITE-ProRule" id="PRU01087"/>
    </source>
</evidence>
<feature type="domain" description="EXPERA" evidence="9">
    <location>
        <begin position="1"/>
        <end position="122"/>
    </location>
</feature>
<name>A0ABR1GBE6_AURAN</name>
<keyword evidence="11" id="KW-1185">Reference proteome</keyword>
<dbReference type="EMBL" id="JBBJCI010000035">
    <property type="protein sequence ID" value="KAK7253277.1"/>
    <property type="molecule type" value="Genomic_DNA"/>
</dbReference>
<dbReference type="InterPro" id="IPR016964">
    <property type="entry name" value="Sigma2_recept"/>
</dbReference>
<evidence type="ECO:0000259" key="9">
    <source>
        <dbReference type="PROSITE" id="PS51751"/>
    </source>
</evidence>
<dbReference type="PIRSF" id="PIRSF031032">
    <property type="entry name" value="TMP_97_prd"/>
    <property type="match status" value="1"/>
</dbReference>
<evidence type="ECO:0000256" key="8">
    <source>
        <dbReference type="SAM" id="Phobius"/>
    </source>
</evidence>
<evidence type="ECO:0000256" key="6">
    <source>
        <dbReference type="ARBA" id="ARBA00023136"/>
    </source>
</evidence>
<dbReference type="Proteomes" id="UP001363151">
    <property type="component" value="Unassembled WGS sequence"/>
</dbReference>
<evidence type="ECO:0000256" key="2">
    <source>
        <dbReference type="ARBA" id="ARBA00009096"/>
    </source>
</evidence>
<sequence>MFIDSQALLPRALYPHIAAKLLDFHVETNGDFLMGAPPTWFRSLILVEVVLQLPFFFVACRSLLAKTEARLRWAFVAYGSHVATTMVPILGEILLRADAAAATRARLALIYLPYLVVPLCIVASFSATPHIDKAA</sequence>
<dbReference type="PANTHER" id="PTHR31204:SF1">
    <property type="entry name" value="SIGMA INTRACELLULAR RECEPTOR 2"/>
    <property type="match status" value="1"/>
</dbReference>
<keyword evidence="3 7" id="KW-0812">Transmembrane</keyword>
<organism evidence="10 11">
    <name type="scientific">Aureococcus anophagefferens</name>
    <name type="common">Harmful bloom alga</name>
    <dbReference type="NCBI Taxonomy" id="44056"/>
    <lineage>
        <taxon>Eukaryota</taxon>
        <taxon>Sar</taxon>
        <taxon>Stramenopiles</taxon>
        <taxon>Ochrophyta</taxon>
        <taxon>Pelagophyceae</taxon>
        <taxon>Pelagomonadales</taxon>
        <taxon>Pelagomonadaceae</taxon>
        <taxon>Aureococcus</taxon>
    </lineage>
</organism>
<protein>
    <recommendedName>
        <fullName evidence="9">EXPERA domain-containing protein</fullName>
    </recommendedName>
</protein>
<keyword evidence="4" id="KW-0256">Endoplasmic reticulum</keyword>
<evidence type="ECO:0000256" key="5">
    <source>
        <dbReference type="ARBA" id="ARBA00022989"/>
    </source>
</evidence>
<comment type="caution">
    <text evidence="10">The sequence shown here is derived from an EMBL/GenBank/DDBJ whole genome shotgun (WGS) entry which is preliminary data.</text>
</comment>
<keyword evidence="6 7" id="KW-0472">Membrane</keyword>
<evidence type="ECO:0000256" key="1">
    <source>
        <dbReference type="ARBA" id="ARBA00004477"/>
    </source>
</evidence>
<comment type="subcellular location">
    <subcellularLocation>
        <location evidence="1">Endoplasmic reticulum membrane</location>
        <topology evidence="1">Multi-pass membrane protein</topology>
    </subcellularLocation>
</comment>
<evidence type="ECO:0000313" key="10">
    <source>
        <dbReference type="EMBL" id="KAK7253277.1"/>
    </source>
</evidence>
<reference evidence="10 11" key="1">
    <citation type="submission" date="2024-03" db="EMBL/GenBank/DDBJ databases">
        <title>Aureococcus anophagefferens CCMP1851 and Kratosvirus quantuckense: Draft genome of a second virus-susceptible host strain in the model system.</title>
        <authorList>
            <person name="Chase E."/>
            <person name="Truchon A.R."/>
            <person name="Schepens W."/>
            <person name="Wilhelm S.W."/>
        </authorList>
    </citation>
    <scope>NUCLEOTIDE SEQUENCE [LARGE SCALE GENOMIC DNA]</scope>
    <source>
        <strain evidence="10 11">CCMP1851</strain>
    </source>
</reference>
<keyword evidence="5 7" id="KW-1133">Transmembrane helix</keyword>
<evidence type="ECO:0000256" key="4">
    <source>
        <dbReference type="ARBA" id="ARBA00022824"/>
    </source>
</evidence>
<accession>A0ABR1GBE6</accession>
<dbReference type="InterPro" id="IPR051987">
    <property type="entry name" value="Sigma-2_receptor-like"/>
</dbReference>
<feature type="transmembrane region" description="Helical" evidence="8">
    <location>
        <begin position="111"/>
        <end position="131"/>
    </location>
</feature>
<dbReference type="Pfam" id="PF05241">
    <property type="entry name" value="EBP"/>
    <property type="match status" value="1"/>
</dbReference>
<evidence type="ECO:0000256" key="3">
    <source>
        <dbReference type="ARBA" id="ARBA00022692"/>
    </source>
</evidence>
<dbReference type="PROSITE" id="PS51751">
    <property type="entry name" value="EXPERA"/>
    <property type="match status" value="1"/>
</dbReference>
<gene>
    <name evidence="10" type="ORF">SO694_00001262</name>
</gene>
<comment type="similarity">
    <text evidence="2">Belongs to the TMEM97/sigma-2 receptor family.</text>
</comment>
<feature type="transmembrane region" description="Helical" evidence="8">
    <location>
        <begin position="71"/>
        <end position="91"/>
    </location>
</feature>
<evidence type="ECO:0000313" key="11">
    <source>
        <dbReference type="Proteomes" id="UP001363151"/>
    </source>
</evidence>
<proteinExistence type="inferred from homology"/>
<feature type="transmembrane region" description="Helical" evidence="8">
    <location>
        <begin position="40"/>
        <end position="59"/>
    </location>
</feature>